<gene>
    <name evidence="2" type="ORF">C8P63_1307</name>
</gene>
<dbReference type="RefSeq" id="WP_108025895.1">
    <property type="nucleotide sequence ID" value="NZ_QBKR01000030.1"/>
</dbReference>
<name>A0A2T6B9E1_9BACL</name>
<feature type="transmembrane region" description="Helical" evidence="1">
    <location>
        <begin position="154"/>
        <end position="181"/>
    </location>
</feature>
<comment type="caution">
    <text evidence="2">The sequence shown here is derived from an EMBL/GenBank/DDBJ whole genome shotgun (WGS) entry which is preliminary data.</text>
</comment>
<organism evidence="2 3">
    <name type="scientific">Melghirimyces profundicolus</name>
    <dbReference type="NCBI Taxonomy" id="1242148"/>
    <lineage>
        <taxon>Bacteria</taxon>
        <taxon>Bacillati</taxon>
        <taxon>Bacillota</taxon>
        <taxon>Bacilli</taxon>
        <taxon>Bacillales</taxon>
        <taxon>Thermoactinomycetaceae</taxon>
        <taxon>Melghirimyces</taxon>
    </lineage>
</organism>
<evidence type="ECO:0000256" key="1">
    <source>
        <dbReference type="SAM" id="Phobius"/>
    </source>
</evidence>
<dbReference type="OrthoDB" id="1726368at2"/>
<sequence length="189" mass="22034">MEAEKYKKIRSHLDPVHRNKDKVNRESVHGTRVYIHPKPHAMYYTEGRNISLVETIKGPHDFREYLKQAASGKEEDLPKGESFMNWQEKYIDKLDRDMNDMKNTITSSEDRIARMIDSAMTEMRDRDNQRHQEIIEMRNSMQNVEQKIESKMRWVVGTAITTGLSVVAIAITIIVAVWQIITTLTESTP</sequence>
<dbReference type="Proteomes" id="UP000244240">
    <property type="component" value="Unassembled WGS sequence"/>
</dbReference>
<keyword evidence="1" id="KW-0472">Membrane</keyword>
<dbReference type="AlphaFoldDB" id="A0A2T6B9E1"/>
<proteinExistence type="predicted"/>
<reference evidence="2 3" key="1">
    <citation type="submission" date="2018-04" db="EMBL/GenBank/DDBJ databases">
        <title>Genomic Encyclopedia of Archaeal and Bacterial Type Strains, Phase II (KMG-II): from individual species to whole genera.</title>
        <authorList>
            <person name="Goeker M."/>
        </authorList>
    </citation>
    <scope>NUCLEOTIDE SEQUENCE [LARGE SCALE GENOMIC DNA]</scope>
    <source>
        <strain evidence="2 3">DSM 45787</strain>
    </source>
</reference>
<evidence type="ECO:0000313" key="3">
    <source>
        <dbReference type="Proteomes" id="UP000244240"/>
    </source>
</evidence>
<accession>A0A2T6B9E1</accession>
<keyword evidence="1" id="KW-0812">Transmembrane</keyword>
<protein>
    <submittedName>
        <fullName evidence="2">Uncharacterized protein</fullName>
    </submittedName>
</protein>
<dbReference type="EMBL" id="QBKR01000030">
    <property type="protein sequence ID" value="PTX52695.1"/>
    <property type="molecule type" value="Genomic_DNA"/>
</dbReference>
<keyword evidence="3" id="KW-1185">Reference proteome</keyword>
<keyword evidence="1" id="KW-1133">Transmembrane helix</keyword>
<evidence type="ECO:0000313" key="2">
    <source>
        <dbReference type="EMBL" id="PTX52695.1"/>
    </source>
</evidence>